<dbReference type="PANTHER" id="PTHR43213">
    <property type="entry name" value="BIFUNCTIONAL DTTP/UTP PYROPHOSPHATASE/METHYLTRANSFERASE PROTEIN-RELATED"/>
    <property type="match status" value="1"/>
</dbReference>
<dbReference type="CDD" id="cd00555">
    <property type="entry name" value="Maf"/>
    <property type="match status" value="1"/>
</dbReference>
<proteinExistence type="inferred from homology"/>
<dbReference type="PIRSF" id="PIRSF006305">
    <property type="entry name" value="Maf"/>
    <property type="match status" value="1"/>
</dbReference>
<dbReference type="InterPro" id="IPR003697">
    <property type="entry name" value="Maf-like"/>
</dbReference>
<gene>
    <name evidence="3" type="ORF">UFOPK1826_00830</name>
</gene>
<dbReference type="Pfam" id="PF02545">
    <property type="entry name" value="Maf"/>
    <property type="match status" value="1"/>
</dbReference>
<dbReference type="InterPro" id="IPR029001">
    <property type="entry name" value="ITPase-like_fam"/>
</dbReference>
<evidence type="ECO:0000256" key="2">
    <source>
        <dbReference type="ARBA" id="ARBA00022801"/>
    </source>
</evidence>
<sequence>MTSKIILASRSPRRKDILEKLNFSFVIDPPDIDESPFENESPIVYVQRISAAKADLVAQRHDQQCIVIAADTTVELNGEIFGQPRDLDEARLMIHKLSSKTHKVHTAISVRYNLEFANSVDTASVTMREVSSELLEWYIGTGESIGKAGAYAVQGHGAALVTDVTGEIDTVIGLPVGLLLGMLGNLGIDPKTL</sequence>
<dbReference type="PANTHER" id="PTHR43213:SF5">
    <property type="entry name" value="BIFUNCTIONAL DTTP_UTP PYROPHOSPHATASE_METHYLTRANSFERASE PROTEIN-RELATED"/>
    <property type="match status" value="1"/>
</dbReference>
<organism evidence="3">
    <name type="scientific">freshwater metagenome</name>
    <dbReference type="NCBI Taxonomy" id="449393"/>
    <lineage>
        <taxon>unclassified sequences</taxon>
        <taxon>metagenomes</taxon>
        <taxon>ecological metagenomes</taxon>
    </lineage>
</organism>
<comment type="cofactor">
    <cofactor evidence="1">
        <name>a divalent metal cation</name>
        <dbReference type="ChEBI" id="CHEBI:60240"/>
    </cofactor>
</comment>
<dbReference type="Gene3D" id="3.90.950.10">
    <property type="match status" value="1"/>
</dbReference>
<accession>A0A6J6GTV5</accession>
<reference evidence="3" key="1">
    <citation type="submission" date="2020-05" db="EMBL/GenBank/DDBJ databases">
        <authorList>
            <person name="Chiriac C."/>
            <person name="Salcher M."/>
            <person name="Ghai R."/>
            <person name="Kavagutti S V."/>
        </authorList>
    </citation>
    <scope>NUCLEOTIDE SEQUENCE</scope>
</reference>
<dbReference type="HAMAP" id="MF_00528">
    <property type="entry name" value="Maf"/>
    <property type="match status" value="1"/>
</dbReference>
<evidence type="ECO:0000256" key="1">
    <source>
        <dbReference type="ARBA" id="ARBA00001968"/>
    </source>
</evidence>
<protein>
    <submittedName>
        <fullName evidence="3">Unannotated protein</fullName>
    </submittedName>
</protein>
<dbReference type="EMBL" id="CAEZUN010000093">
    <property type="protein sequence ID" value="CAB4603363.1"/>
    <property type="molecule type" value="Genomic_DNA"/>
</dbReference>
<dbReference type="NCBIfam" id="TIGR00172">
    <property type="entry name" value="maf"/>
    <property type="match status" value="1"/>
</dbReference>
<dbReference type="SUPFAM" id="SSF52972">
    <property type="entry name" value="ITPase-like"/>
    <property type="match status" value="1"/>
</dbReference>
<name>A0A6J6GTV5_9ZZZZ</name>
<dbReference type="AlphaFoldDB" id="A0A6J6GTV5"/>
<evidence type="ECO:0000313" key="3">
    <source>
        <dbReference type="EMBL" id="CAB4603363.1"/>
    </source>
</evidence>
<dbReference type="GO" id="GO:0047429">
    <property type="term" value="F:nucleoside triphosphate diphosphatase activity"/>
    <property type="evidence" value="ECO:0007669"/>
    <property type="project" value="InterPro"/>
</dbReference>
<keyword evidence="2" id="KW-0378">Hydrolase</keyword>